<proteinExistence type="predicted"/>
<accession>A0A8B0STW8</accession>
<organism evidence="1">
    <name type="scientific">Klebsiella pneumoniae</name>
    <dbReference type="NCBI Taxonomy" id="573"/>
    <lineage>
        <taxon>Bacteria</taxon>
        <taxon>Pseudomonadati</taxon>
        <taxon>Pseudomonadota</taxon>
        <taxon>Gammaproteobacteria</taxon>
        <taxon>Enterobacterales</taxon>
        <taxon>Enterobacteriaceae</taxon>
        <taxon>Klebsiella/Raoultella group</taxon>
        <taxon>Klebsiella</taxon>
        <taxon>Klebsiella pneumoniae complex</taxon>
    </lineage>
</organism>
<name>A0A8B0STW8_KLEPN</name>
<sequence>MILTAHRPVEEPVKRKGSLKPYIFWRFIRRGTHRGAGIKIPFRRRIDSSKPTCRQKSVLQKNGSDHRFRFSETTPRVSNDACLPSSELSAQSRTLTIG</sequence>
<evidence type="ECO:0000313" key="1">
    <source>
        <dbReference type="EMBL" id="QTX14140.1"/>
    </source>
</evidence>
<geneLocation type="plasmid" evidence="1">
    <name>p17-15-vir-like</name>
</geneLocation>
<protein>
    <submittedName>
        <fullName evidence="1">Uncharacterized protein</fullName>
    </submittedName>
</protein>
<reference evidence="1" key="1">
    <citation type="submission" date="2020-01" db="EMBL/GenBank/DDBJ databases">
        <authorList>
            <person name="Qin S."/>
        </authorList>
    </citation>
    <scope>NUCLEOTIDE SEQUENCE</scope>
    <source>
        <strain evidence="1">CVir17-16-YZ6g</strain>
        <plasmid evidence="1">p17-15-vir-like</plasmid>
    </source>
</reference>
<dbReference type="AlphaFoldDB" id="A0A8B0STW8"/>
<keyword evidence="1" id="KW-0614">Plasmid</keyword>
<dbReference type="EMBL" id="MN956836">
    <property type="protein sequence ID" value="QTX14140.1"/>
    <property type="molecule type" value="Genomic_DNA"/>
</dbReference>